<protein>
    <submittedName>
        <fullName evidence="2">Erythromycin esterase</fullName>
    </submittedName>
</protein>
<keyword evidence="1" id="KW-1133">Transmembrane helix</keyword>
<accession>E4RQI7</accession>
<dbReference type="SUPFAM" id="SSF159501">
    <property type="entry name" value="EreA/ChaN-like"/>
    <property type="match status" value="1"/>
</dbReference>
<dbReference type="OrthoDB" id="9810066at2"/>
<dbReference type="HOGENOM" id="CLU_677764_0_0_10"/>
<dbReference type="Pfam" id="PF05139">
    <property type="entry name" value="Erythro_esteras"/>
    <property type="match status" value="1"/>
</dbReference>
<dbReference type="AlphaFoldDB" id="E4RQI7"/>
<dbReference type="Gene3D" id="3.30.1870.10">
    <property type="entry name" value="EreA-like, domain 2"/>
    <property type="match status" value="1"/>
</dbReference>
<dbReference type="Gene3D" id="3.40.1660.10">
    <property type="entry name" value="EreA-like (biosynthetic domain)"/>
    <property type="match status" value="1"/>
</dbReference>
<dbReference type="PANTHER" id="PTHR31299:SF0">
    <property type="entry name" value="ESTERASE, PUTATIVE (AFU_ORTHOLOGUE AFUA_1G05850)-RELATED"/>
    <property type="match status" value="1"/>
</dbReference>
<reference evidence="2 3" key="2">
    <citation type="journal article" date="2011" name="Stand. Genomic Sci.">
        <title>Complete genome sequence of Leadbetterella byssophila type strain (4M15).</title>
        <authorList>
            <person name="Abt B."/>
            <person name="Teshima H."/>
            <person name="Lucas S."/>
            <person name="Lapidus A."/>
            <person name="Del Rio T.G."/>
            <person name="Nolan M."/>
            <person name="Tice H."/>
            <person name="Cheng J.F."/>
            <person name="Pitluck S."/>
            <person name="Liolios K."/>
            <person name="Pagani I."/>
            <person name="Ivanova N."/>
            <person name="Mavromatis K."/>
            <person name="Pati A."/>
            <person name="Tapia R."/>
            <person name="Han C."/>
            <person name="Goodwin L."/>
            <person name="Chen A."/>
            <person name="Palaniappan K."/>
            <person name="Land M."/>
            <person name="Hauser L."/>
            <person name="Chang Y.J."/>
            <person name="Jeffries C.D."/>
            <person name="Rohde M."/>
            <person name="Goker M."/>
            <person name="Tindall B.J."/>
            <person name="Detter J.C."/>
            <person name="Woyke T."/>
            <person name="Bristow J."/>
            <person name="Eisen J.A."/>
            <person name="Markowitz V."/>
            <person name="Hugenholtz P."/>
            <person name="Klenk H.P."/>
            <person name="Kyrpides N.C."/>
        </authorList>
    </citation>
    <scope>NUCLEOTIDE SEQUENCE [LARGE SCALE GENOMIC DNA]</scope>
    <source>
        <strain evidence="3">DSM 17132 / JCM 16389 / KACC 11308 / NBRC 106382 / 4M15</strain>
    </source>
</reference>
<gene>
    <name evidence="2" type="ordered locus">Lbys_0796</name>
</gene>
<organism evidence="2 3">
    <name type="scientific">Leadbetterella byssophila (strain DSM 17132 / JCM 16389 / KACC 11308 / NBRC 106382 / 4M15)</name>
    <dbReference type="NCBI Taxonomy" id="649349"/>
    <lineage>
        <taxon>Bacteria</taxon>
        <taxon>Pseudomonadati</taxon>
        <taxon>Bacteroidota</taxon>
        <taxon>Cytophagia</taxon>
        <taxon>Cytophagales</taxon>
        <taxon>Leadbetterellaceae</taxon>
        <taxon>Leadbetterella</taxon>
    </lineage>
</organism>
<keyword evidence="1" id="KW-0812">Transmembrane</keyword>
<reference key="1">
    <citation type="submission" date="2010-11" db="EMBL/GenBank/DDBJ databases">
        <title>The complete genome of Leadbetterella byssophila DSM 17132.</title>
        <authorList>
            <consortium name="US DOE Joint Genome Institute (JGI-PGF)"/>
            <person name="Lucas S."/>
            <person name="Copeland A."/>
            <person name="Lapidus A."/>
            <person name="Glavina del Rio T."/>
            <person name="Dalin E."/>
            <person name="Tice H."/>
            <person name="Bruce D."/>
            <person name="Goodwin L."/>
            <person name="Pitluck S."/>
            <person name="Kyrpides N."/>
            <person name="Mavromatis K."/>
            <person name="Ivanova N."/>
            <person name="Teshima H."/>
            <person name="Brettin T."/>
            <person name="Detter J.C."/>
            <person name="Han C."/>
            <person name="Tapia R."/>
            <person name="Land M."/>
            <person name="Hauser L."/>
            <person name="Markowitz V."/>
            <person name="Cheng J.-F."/>
            <person name="Hugenholtz P."/>
            <person name="Woyke T."/>
            <person name="Wu D."/>
            <person name="Tindall B."/>
            <person name="Pomrenke H.G."/>
            <person name="Brambilla E."/>
            <person name="Klenk H.-P."/>
            <person name="Eisen J.A."/>
        </authorList>
    </citation>
    <scope>NUCLEOTIDE SEQUENCE [LARGE SCALE GENOMIC DNA]</scope>
    <source>
        <strain>DSM 17132</strain>
    </source>
</reference>
<keyword evidence="1" id="KW-0472">Membrane</keyword>
<name>E4RQI7_LEAB4</name>
<dbReference type="Gene3D" id="1.20.1440.30">
    <property type="entry name" value="Biosynthetic Protein domain"/>
    <property type="match status" value="1"/>
</dbReference>
<dbReference type="GO" id="GO:0046677">
    <property type="term" value="P:response to antibiotic"/>
    <property type="evidence" value="ECO:0007669"/>
    <property type="project" value="InterPro"/>
</dbReference>
<proteinExistence type="predicted"/>
<dbReference type="InterPro" id="IPR052036">
    <property type="entry name" value="Hydrolase/PRTase-associated"/>
</dbReference>
<dbReference type="eggNOG" id="COG2312">
    <property type="taxonomic scope" value="Bacteria"/>
</dbReference>
<evidence type="ECO:0000313" key="3">
    <source>
        <dbReference type="Proteomes" id="UP000007435"/>
    </source>
</evidence>
<dbReference type="Proteomes" id="UP000007435">
    <property type="component" value="Chromosome"/>
</dbReference>
<dbReference type="STRING" id="649349.Lbys_0796"/>
<dbReference type="EMBL" id="CP002305">
    <property type="protein sequence ID" value="ADQ16553.1"/>
    <property type="molecule type" value="Genomic_DNA"/>
</dbReference>
<dbReference type="KEGG" id="lby:Lbys_0796"/>
<keyword evidence="3" id="KW-1185">Reference proteome</keyword>
<evidence type="ECO:0000313" key="2">
    <source>
        <dbReference type="EMBL" id="ADQ16553.1"/>
    </source>
</evidence>
<evidence type="ECO:0000256" key="1">
    <source>
        <dbReference type="SAM" id="Phobius"/>
    </source>
</evidence>
<dbReference type="PANTHER" id="PTHR31299">
    <property type="entry name" value="ESTERASE, PUTATIVE (AFU_ORTHOLOGUE AFUA_1G05850)-RELATED"/>
    <property type="match status" value="1"/>
</dbReference>
<feature type="transmembrane region" description="Helical" evidence="1">
    <location>
        <begin position="6"/>
        <end position="24"/>
    </location>
</feature>
<sequence length="411" mass="48287">MYLIRYLLKLLVLLIASNAILYIINRTTSTKSTPNYDIESIFTKGIEEIDIDTFCAKVAEEIRDKPILLLGEQQHTDGATLLVKSKIVDLLRRKYNYEIVLMEGSFFYNNLLRDKILNNNSVNANDWDRALYTYWGLSDQTGLLRQTISNQKLDFRGFDYNYLTHSNLTGLSKYIKGYFGVDSLANYAFMYEILEKGLGPLYLFNSPYYRDRQDTCLNQIKRLTNIIKDKDSLDVQDKTMLLTLENLHDFFYANIYVPNYGNDRNMFRDSIMFKNVSYILNNFIEEDKKVIIWAANAHQMYEPLDNGYLPMGYRLKNKFKDKVYSVLFTSGVGKNNRADRVRSINPSSLKSIEHILHKQNKNFIYSTFKDDREIIMKFLGHQNISFHWQKAMDSFIYVDKMTPITFQNNSY</sequence>
<dbReference type="InterPro" id="IPR007815">
    <property type="entry name" value="Emycin_Estase"/>
</dbReference>